<dbReference type="AlphaFoldDB" id="A0A1V9EL76"/>
<dbReference type="RefSeq" id="WP_081200828.1">
    <property type="nucleotide sequence ID" value="NZ_FOCZ01000002.1"/>
</dbReference>
<comment type="caution">
    <text evidence="2">The sequence shown here is derived from an EMBL/GenBank/DDBJ whole genome shotgun (WGS) entry which is preliminary data.</text>
</comment>
<evidence type="ECO:0000256" key="1">
    <source>
        <dbReference type="SAM" id="SignalP"/>
    </source>
</evidence>
<keyword evidence="1" id="KW-0732">Signal</keyword>
<accession>A0A1V9EL76</accession>
<sequence>MKTGLIKLFLSQALLTSFASGLKAQTKLTNKTFKAEIGQLCKDELGTIYTYCLLNFKKDSVTVSTSVIADVPPEKKDIYEHADDNSAKVYKWKAHNNLLSIIDCKEYSQLTIKKSQLVYHITSGDIIFTEEKSIQQ</sequence>
<dbReference type="EMBL" id="LVXG01000023">
    <property type="protein sequence ID" value="OQP46821.1"/>
    <property type="molecule type" value="Genomic_DNA"/>
</dbReference>
<evidence type="ECO:0000313" key="3">
    <source>
        <dbReference type="Proteomes" id="UP000192610"/>
    </source>
</evidence>
<keyword evidence="3" id="KW-1185">Reference proteome</keyword>
<proteinExistence type="predicted"/>
<gene>
    <name evidence="2" type="ORF">A4H97_04670</name>
</gene>
<protein>
    <submittedName>
        <fullName evidence="2">Uncharacterized protein</fullName>
    </submittedName>
</protein>
<reference evidence="3" key="1">
    <citation type="submission" date="2016-04" db="EMBL/GenBank/DDBJ databases">
        <authorList>
            <person name="Chen L."/>
            <person name="Zhuang W."/>
            <person name="Wang G."/>
        </authorList>
    </citation>
    <scope>NUCLEOTIDE SEQUENCE [LARGE SCALE GENOMIC DNA]</scope>
    <source>
        <strain evidence="3">17621</strain>
    </source>
</reference>
<evidence type="ECO:0000313" key="2">
    <source>
        <dbReference type="EMBL" id="OQP46821.1"/>
    </source>
</evidence>
<feature type="signal peptide" evidence="1">
    <location>
        <begin position="1"/>
        <end position="19"/>
    </location>
</feature>
<name>A0A1V9EL76_9BACT</name>
<dbReference type="OrthoDB" id="9984800at2"/>
<dbReference type="Proteomes" id="UP000192610">
    <property type="component" value="Unassembled WGS sequence"/>
</dbReference>
<organism evidence="2 3">
    <name type="scientific">Niastella yeongjuensis</name>
    <dbReference type="NCBI Taxonomy" id="354355"/>
    <lineage>
        <taxon>Bacteria</taxon>
        <taxon>Pseudomonadati</taxon>
        <taxon>Bacteroidota</taxon>
        <taxon>Chitinophagia</taxon>
        <taxon>Chitinophagales</taxon>
        <taxon>Chitinophagaceae</taxon>
        <taxon>Niastella</taxon>
    </lineage>
</organism>
<feature type="chain" id="PRO_5010710527" evidence="1">
    <location>
        <begin position="20"/>
        <end position="136"/>
    </location>
</feature>